<dbReference type="GeneID" id="70239545"/>
<protein>
    <submittedName>
        <fullName evidence="2">Carbon-nitrogen hydrolase</fullName>
    </submittedName>
</protein>
<keyword evidence="2" id="KW-0378">Hydrolase</keyword>
<accession>A0AAD4Q412</accession>
<name>A0AAD4Q412_9EURO</name>
<gene>
    <name evidence="2" type="ORF">BGW36DRAFT_115850</name>
</gene>
<evidence type="ECO:0000259" key="1">
    <source>
        <dbReference type="PROSITE" id="PS50263"/>
    </source>
</evidence>
<evidence type="ECO:0000313" key="2">
    <source>
        <dbReference type="EMBL" id="KAH8702383.1"/>
    </source>
</evidence>
<dbReference type="Gene3D" id="3.60.110.10">
    <property type="entry name" value="Carbon-nitrogen hydrolase"/>
    <property type="match status" value="1"/>
</dbReference>
<evidence type="ECO:0000313" key="3">
    <source>
        <dbReference type="Proteomes" id="UP001201262"/>
    </source>
</evidence>
<keyword evidence="3" id="KW-1185">Reference proteome</keyword>
<dbReference type="PANTHER" id="PTHR11750:SF26">
    <property type="entry name" value="PROTEIN N-TERMINAL AMIDASE"/>
    <property type="match status" value="1"/>
</dbReference>
<comment type="caution">
    <text evidence="2">The sequence shown here is derived from an EMBL/GenBank/DDBJ whole genome shotgun (WGS) entry which is preliminary data.</text>
</comment>
<organism evidence="2 3">
    <name type="scientific">Talaromyces proteolyticus</name>
    <dbReference type="NCBI Taxonomy" id="1131652"/>
    <lineage>
        <taxon>Eukaryota</taxon>
        <taxon>Fungi</taxon>
        <taxon>Dikarya</taxon>
        <taxon>Ascomycota</taxon>
        <taxon>Pezizomycotina</taxon>
        <taxon>Eurotiomycetes</taxon>
        <taxon>Eurotiomycetidae</taxon>
        <taxon>Eurotiales</taxon>
        <taxon>Trichocomaceae</taxon>
        <taxon>Talaromyces</taxon>
        <taxon>Talaromyces sect. Bacilispori</taxon>
    </lineage>
</organism>
<feature type="domain" description="CN hydrolase" evidence="1">
    <location>
        <begin position="1"/>
        <end position="345"/>
    </location>
</feature>
<dbReference type="Pfam" id="PF00795">
    <property type="entry name" value="CN_hydrolase"/>
    <property type="match status" value="1"/>
</dbReference>
<dbReference type="PANTHER" id="PTHR11750">
    <property type="entry name" value="PROTEIN N-TERMINAL AMIDASE"/>
    <property type="match status" value="1"/>
</dbReference>
<proteinExistence type="predicted"/>
<dbReference type="EMBL" id="JAJTJA010000003">
    <property type="protein sequence ID" value="KAH8702383.1"/>
    <property type="molecule type" value="Genomic_DNA"/>
</dbReference>
<dbReference type="GO" id="GO:0070773">
    <property type="term" value="F:protein-N-terminal glutamine amidohydrolase activity"/>
    <property type="evidence" value="ECO:0007669"/>
    <property type="project" value="InterPro"/>
</dbReference>
<dbReference type="InterPro" id="IPR036526">
    <property type="entry name" value="C-N_Hydrolase_sf"/>
</dbReference>
<dbReference type="PROSITE" id="PS50263">
    <property type="entry name" value="CN_HYDROLASE"/>
    <property type="match status" value="1"/>
</dbReference>
<dbReference type="InterPro" id="IPR039703">
    <property type="entry name" value="Nta1"/>
</dbReference>
<reference evidence="2" key="1">
    <citation type="submission" date="2021-12" db="EMBL/GenBank/DDBJ databases">
        <title>Convergent genome expansion in fungi linked to evolution of root-endophyte symbiosis.</title>
        <authorList>
            <consortium name="DOE Joint Genome Institute"/>
            <person name="Ke Y.-H."/>
            <person name="Bonito G."/>
            <person name="Liao H.-L."/>
            <person name="Looney B."/>
            <person name="Rojas-Flechas A."/>
            <person name="Nash J."/>
            <person name="Hameed K."/>
            <person name="Schadt C."/>
            <person name="Martin F."/>
            <person name="Crous P.W."/>
            <person name="Miettinen O."/>
            <person name="Magnuson J.K."/>
            <person name="Labbe J."/>
            <person name="Jacobson D."/>
            <person name="Doktycz M.J."/>
            <person name="Veneault-Fourrey C."/>
            <person name="Kuo A."/>
            <person name="Mondo S."/>
            <person name="Calhoun S."/>
            <person name="Riley R."/>
            <person name="Ohm R."/>
            <person name="LaButti K."/>
            <person name="Andreopoulos B."/>
            <person name="Pangilinan J."/>
            <person name="Nolan M."/>
            <person name="Tritt A."/>
            <person name="Clum A."/>
            <person name="Lipzen A."/>
            <person name="Daum C."/>
            <person name="Barry K."/>
            <person name="Grigoriev I.V."/>
            <person name="Vilgalys R."/>
        </authorList>
    </citation>
    <scope>NUCLEOTIDE SEQUENCE</scope>
    <source>
        <strain evidence="2">PMI_201</strain>
    </source>
</reference>
<dbReference type="RefSeq" id="XP_046075759.1">
    <property type="nucleotide sequence ID" value="XM_046209258.1"/>
</dbReference>
<dbReference type="Proteomes" id="UP001201262">
    <property type="component" value="Unassembled WGS sequence"/>
</dbReference>
<dbReference type="GO" id="GO:0008418">
    <property type="term" value="F:protein-N-terminal asparagine amidohydrolase activity"/>
    <property type="evidence" value="ECO:0007669"/>
    <property type="project" value="InterPro"/>
</dbReference>
<sequence length="367" mass="41840">MRIATLQFSPQLGDVEANIRRADQLLKLTTSNASDEPGIVELQPDILVLPEMAFSGYNFPSLQAIKPYLEIQNEGPSAEWAKRTALRLKCKVCVGYPEVFREKSTSEDDSIKSETYYNSLLVVDEMGQFLHNYRKRFLYFTDMSWASEGQPEWSFKSLEFNTSSTRDSHGYKLDVPTTFGICMDINPYKFEAPFTAFEFANRVLDSQSHMVVIPTAFLVNDATTITAVPEKLPHMETFNYWLQRFWPLIEKKIDYSTQLEEFSTPTENKIILVFANRSGVEEGKEPVPTATYAGTSCILTIKQTIRSDGITKWNDETRSSFDVKIDCWDIKGAREEGICFADTRAEPKMTFVTKPRSENDSDENAAE</sequence>
<dbReference type="GO" id="GO:0030163">
    <property type="term" value="P:protein catabolic process"/>
    <property type="evidence" value="ECO:0007669"/>
    <property type="project" value="TreeGrafter"/>
</dbReference>
<dbReference type="AlphaFoldDB" id="A0AAD4Q412"/>
<dbReference type="InterPro" id="IPR003010">
    <property type="entry name" value="C-N_Hydrolase"/>
</dbReference>
<dbReference type="SUPFAM" id="SSF56317">
    <property type="entry name" value="Carbon-nitrogen hydrolase"/>
    <property type="match status" value="1"/>
</dbReference>